<dbReference type="PROSITE" id="PS50011">
    <property type="entry name" value="PROTEIN_KINASE_DOM"/>
    <property type="match status" value="1"/>
</dbReference>
<evidence type="ECO:0000313" key="8">
    <source>
        <dbReference type="EMBL" id="AFY83804.1"/>
    </source>
</evidence>
<dbReference type="SUPFAM" id="SSF56112">
    <property type="entry name" value="Protein kinase-like (PK-like)"/>
    <property type="match status" value="1"/>
</dbReference>
<dbReference type="KEGG" id="oac:Oscil6304_4278"/>
<dbReference type="PROSITE" id="PS50006">
    <property type="entry name" value="FHA_DOMAIN"/>
    <property type="match status" value="1"/>
</dbReference>
<dbReference type="InParanoid" id="K9TP92"/>
<dbReference type="STRING" id="56110.Oscil6304_4278"/>
<dbReference type="eggNOG" id="COG0515">
    <property type="taxonomic scope" value="Bacteria"/>
</dbReference>
<reference evidence="8 9" key="1">
    <citation type="submission" date="2012-06" db="EMBL/GenBank/DDBJ databases">
        <title>Finished chromosome of genome of Oscillatoria acuminata PCC 6304.</title>
        <authorList>
            <consortium name="US DOE Joint Genome Institute"/>
            <person name="Gugger M."/>
            <person name="Coursin T."/>
            <person name="Rippka R."/>
            <person name="Tandeau De Marsac N."/>
            <person name="Huntemann M."/>
            <person name="Wei C.-L."/>
            <person name="Han J."/>
            <person name="Detter J.C."/>
            <person name="Han C."/>
            <person name="Tapia R."/>
            <person name="Davenport K."/>
            <person name="Daligault H."/>
            <person name="Erkkila T."/>
            <person name="Gu W."/>
            <person name="Munk A.C.C."/>
            <person name="Teshima H."/>
            <person name="Xu Y."/>
            <person name="Chain P."/>
            <person name="Chen A."/>
            <person name="Krypides N."/>
            <person name="Mavromatis K."/>
            <person name="Markowitz V."/>
            <person name="Szeto E."/>
            <person name="Ivanova N."/>
            <person name="Mikhailova N."/>
            <person name="Ovchinnikova G."/>
            <person name="Pagani I."/>
            <person name="Pati A."/>
            <person name="Goodwin L."/>
            <person name="Peters L."/>
            <person name="Pitluck S."/>
            <person name="Woyke T."/>
            <person name="Kerfeld C."/>
        </authorList>
    </citation>
    <scope>NUCLEOTIDE SEQUENCE [LARGE SCALE GENOMIC DNA]</scope>
    <source>
        <strain evidence="8 9">PCC 6304</strain>
    </source>
</reference>
<dbReference type="PANTHER" id="PTHR43289">
    <property type="entry name" value="MITOGEN-ACTIVATED PROTEIN KINASE KINASE KINASE 20-RELATED"/>
    <property type="match status" value="1"/>
</dbReference>
<dbReference type="InterPro" id="IPR017441">
    <property type="entry name" value="Protein_kinase_ATP_BS"/>
</dbReference>
<evidence type="ECO:0000259" key="7">
    <source>
        <dbReference type="PROSITE" id="PS50011"/>
    </source>
</evidence>
<dbReference type="OrthoDB" id="581647at2"/>
<dbReference type="Gene3D" id="2.60.200.20">
    <property type="match status" value="1"/>
</dbReference>
<dbReference type="SMART" id="SM00240">
    <property type="entry name" value="FHA"/>
    <property type="match status" value="1"/>
</dbReference>
<protein>
    <submittedName>
        <fullName evidence="8">Serine/threonine protein kinase</fullName>
    </submittedName>
</protein>
<dbReference type="Pfam" id="PF00069">
    <property type="entry name" value="Pkinase"/>
    <property type="match status" value="1"/>
</dbReference>
<evidence type="ECO:0000259" key="6">
    <source>
        <dbReference type="PROSITE" id="PS50006"/>
    </source>
</evidence>
<dbReference type="Proteomes" id="UP000010367">
    <property type="component" value="Chromosome"/>
</dbReference>
<keyword evidence="4 5" id="KW-0067">ATP-binding</keyword>
<dbReference type="InterPro" id="IPR000719">
    <property type="entry name" value="Prot_kinase_dom"/>
</dbReference>
<keyword evidence="9" id="KW-1185">Reference proteome</keyword>
<dbReference type="eggNOG" id="COG1716">
    <property type="taxonomic scope" value="Bacteria"/>
</dbReference>
<keyword evidence="2 5" id="KW-0547">Nucleotide-binding</keyword>
<keyword evidence="1" id="KW-0808">Transferase</keyword>
<dbReference type="InterPro" id="IPR000253">
    <property type="entry name" value="FHA_dom"/>
</dbReference>
<feature type="domain" description="FHA" evidence="6">
    <location>
        <begin position="337"/>
        <end position="394"/>
    </location>
</feature>
<evidence type="ECO:0000313" key="9">
    <source>
        <dbReference type="Proteomes" id="UP000010367"/>
    </source>
</evidence>
<dbReference type="AlphaFoldDB" id="K9TP92"/>
<dbReference type="PROSITE" id="PS00107">
    <property type="entry name" value="PROTEIN_KINASE_ATP"/>
    <property type="match status" value="1"/>
</dbReference>
<dbReference type="PROSITE" id="PS00108">
    <property type="entry name" value="PROTEIN_KINASE_ST"/>
    <property type="match status" value="1"/>
</dbReference>
<dbReference type="GO" id="GO:0005524">
    <property type="term" value="F:ATP binding"/>
    <property type="evidence" value="ECO:0007669"/>
    <property type="project" value="UniProtKB-UniRule"/>
</dbReference>
<dbReference type="SUPFAM" id="SSF49879">
    <property type="entry name" value="SMAD/FHA domain"/>
    <property type="match status" value="1"/>
</dbReference>
<dbReference type="FunCoup" id="K9TP92">
    <property type="interactions" value="6"/>
</dbReference>
<dbReference type="CDD" id="cd00060">
    <property type="entry name" value="FHA"/>
    <property type="match status" value="1"/>
</dbReference>
<dbReference type="Gene3D" id="1.10.510.10">
    <property type="entry name" value="Transferase(Phosphotransferase) domain 1"/>
    <property type="match status" value="1"/>
</dbReference>
<dbReference type="HOGENOM" id="CLU_000288_63_44_3"/>
<gene>
    <name evidence="8" type="ORF">Oscil6304_4278</name>
</gene>
<dbReference type="PANTHER" id="PTHR43289:SF34">
    <property type="entry name" value="SERINE_THREONINE-PROTEIN KINASE YBDM-RELATED"/>
    <property type="match status" value="1"/>
</dbReference>
<dbReference type="CDD" id="cd14014">
    <property type="entry name" value="STKc_PknB_like"/>
    <property type="match status" value="1"/>
</dbReference>
<evidence type="ECO:0000256" key="4">
    <source>
        <dbReference type="ARBA" id="ARBA00022840"/>
    </source>
</evidence>
<feature type="binding site" evidence="5">
    <location>
        <position position="72"/>
    </location>
    <ligand>
        <name>ATP</name>
        <dbReference type="ChEBI" id="CHEBI:30616"/>
    </ligand>
</feature>
<evidence type="ECO:0000256" key="2">
    <source>
        <dbReference type="ARBA" id="ARBA00022741"/>
    </source>
</evidence>
<dbReference type="InterPro" id="IPR011009">
    <property type="entry name" value="Kinase-like_dom_sf"/>
</dbReference>
<evidence type="ECO:0000256" key="3">
    <source>
        <dbReference type="ARBA" id="ARBA00022777"/>
    </source>
</evidence>
<accession>K9TP92</accession>
<dbReference type="PATRIC" id="fig|56110.3.peg.5190"/>
<evidence type="ECO:0000256" key="5">
    <source>
        <dbReference type="PROSITE-ProRule" id="PRU10141"/>
    </source>
</evidence>
<organism evidence="8 9">
    <name type="scientific">Oscillatoria acuminata PCC 6304</name>
    <dbReference type="NCBI Taxonomy" id="56110"/>
    <lineage>
        <taxon>Bacteria</taxon>
        <taxon>Bacillati</taxon>
        <taxon>Cyanobacteriota</taxon>
        <taxon>Cyanophyceae</taxon>
        <taxon>Oscillatoriophycideae</taxon>
        <taxon>Oscillatoriales</taxon>
        <taxon>Oscillatoriaceae</taxon>
        <taxon>Oscillatoria</taxon>
    </lineage>
</organism>
<dbReference type="Pfam" id="PF00498">
    <property type="entry name" value="FHA"/>
    <property type="match status" value="1"/>
</dbReference>
<dbReference type="InterPro" id="IPR008984">
    <property type="entry name" value="SMAD_FHA_dom_sf"/>
</dbReference>
<dbReference type="EMBL" id="CP003607">
    <property type="protein sequence ID" value="AFY83804.1"/>
    <property type="molecule type" value="Genomic_DNA"/>
</dbReference>
<keyword evidence="3 8" id="KW-0418">Kinase</keyword>
<dbReference type="SMART" id="SM00220">
    <property type="entry name" value="S_TKc"/>
    <property type="match status" value="1"/>
</dbReference>
<dbReference type="RefSeq" id="WP_015150428.1">
    <property type="nucleotide sequence ID" value="NC_019693.1"/>
</dbReference>
<keyword evidence="8" id="KW-0723">Serine/threonine-protein kinase</keyword>
<feature type="domain" description="Protein kinase" evidence="7">
    <location>
        <begin position="43"/>
        <end position="309"/>
    </location>
</feature>
<dbReference type="GO" id="GO:0004674">
    <property type="term" value="F:protein serine/threonine kinase activity"/>
    <property type="evidence" value="ECO:0007669"/>
    <property type="project" value="UniProtKB-KW"/>
</dbReference>
<sequence length="424" mass="47455">MSQTCPYCFAENLDLPIACIQCGSSLVPTSHLPSGLFLHQKHYQIDRVIGEGGFGITYKARDLAKSRIVAIKENWPERATRQGTTVIWHHSVTPQNRQVQLKKFATEAQYLAKCVHPNIVQVYDWFEENNTAYVVMEFLSGKPLSTVLEEEGPLSPDRVKRYFLQMAHTLRAIHSINLLHRDIKPDNIILNQGDRPILIDFGATKEFIAGQTRQMSVTLTPGYAPLEQYSYRGKRWPATDIYALCASMYELLTGQLPPPAVERVATDTLIPPGKLVSGLDPRLEAVILQGLKIRVEERFQTVDELIAAIGAGSQLARLIPLPPSTGKAEFILDRTPMIVGRLSPDGEIVDISLDSFPGSDTVSRQHAVLYQENNQWKIRDLTSLNGVFVKHSGQSTFQKITTPELIQFGDAISFGKVRFLFQSI</sequence>
<evidence type="ECO:0000256" key="1">
    <source>
        <dbReference type="ARBA" id="ARBA00022679"/>
    </source>
</evidence>
<proteinExistence type="predicted"/>
<name>K9TP92_9CYAN</name>
<dbReference type="InterPro" id="IPR008271">
    <property type="entry name" value="Ser/Thr_kinase_AS"/>
</dbReference>